<protein>
    <recommendedName>
        <fullName evidence="1">Transposase IS110-like N-terminal domain-containing protein</fullName>
    </recommendedName>
</protein>
<dbReference type="GO" id="GO:0003677">
    <property type="term" value="F:DNA binding"/>
    <property type="evidence" value="ECO:0007669"/>
    <property type="project" value="InterPro"/>
</dbReference>
<dbReference type="GO" id="GO:0006313">
    <property type="term" value="P:DNA transposition"/>
    <property type="evidence" value="ECO:0007669"/>
    <property type="project" value="InterPro"/>
</dbReference>
<dbReference type="EMBL" id="BARU01015984">
    <property type="protein sequence ID" value="GAH57281.1"/>
    <property type="molecule type" value="Genomic_DNA"/>
</dbReference>
<sequence>FAWKLTTFRDDVKAVVESTGNLWIQIYDMLEKFGFEVFLSNPGKTRLIAEAKHKTDKIDAK</sequence>
<dbReference type="GO" id="GO:0004803">
    <property type="term" value="F:transposase activity"/>
    <property type="evidence" value="ECO:0007669"/>
    <property type="project" value="InterPro"/>
</dbReference>
<feature type="non-terminal residue" evidence="2">
    <location>
        <position position="61"/>
    </location>
</feature>
<evidence type="ECO:0000313" key="2">
    <source>
        <dbReference type="EMBL" id="GAH57281.1"/>
    </source>
</evidence>
<accession>X1GH80</accession>
<dbReference type="AlphaFoldDB" id="X1GH80"/>
<name>X1GH80_9ZZZZ</name>
<evidence type="ECO:0000259" key="1">
    <source>
        <dbReference type="Pfam" id="PF01548"/>
    </source>
</evidence>
<proteinExistence type="predicted"/>
<feature type="domain" description="Transposase IS110-like N-terminal" evidence="1">
    <location>
        <begin position="5"/>
        <end position="61"/>
    </location>
</feature>
<feature type="non-terminal residue" evidence="2">
    <location>
        <position position="1"/>
    </location>
</feature>
<organism evidence="2">
    <name type="scientific">marine sediment metagenome</name>
    <dbReference type="NCBI Taxonomy" id="412755"/>
    <lineage>
        <taxon>unclassified sequences</taxon>
        <taxon>metagenomes</taxon>
        <taxon>ecological metagenomes</taxon>
    </lineage>
</organism>
<dbReference type="Pfam" id="PF01548">
    <property type="entry name" value="DEDD_Tnp_IS110"/>
    <property type="match status" value="1"/>
</dbReference>
<dbReference type="InterPro" id="IPR002525">
    <property type="entry name" value="Transp_IS110-like_N"/>
</dbReference>
<gene>
    <name evidence="2" type="ORF">S03H2_27034</name>
</gene>
<comment type="caution">
    <text evidence="2">The sequence shown here is derived from an EMBL/GenBank/DDBJ whole genome shotgun (WGS) entry which is preliminary data.</text>
</comment>
<reference evidence="2" key="1">
    <citation type="journal article" date="2014" name="Front. Microbiol.">
        <title>High frequency of phylogenetically diverse reductive dehalogenase-homologous genes in deep subseafloor sedimentary metagenomes.</title>
        <authorList>
            <person name="Kawai M."/>
            <person name="Futagami T."/>
            <person name="Toyoda A."/>
            <person name="Takaki Y."/>
            <person name="Nishi S."/>
            <person name="Hori S."/>
            <person name="Arai W."/>
            <person name="Tsubouchi T."/>
            <person name="Morono Y."/>
            <person name="Uchiyama I."/>
            <person name="Ito T."/>
            <person name="Fujiyama A."/>
            <person name="Inagaki F."/>
            <person name="Takami H."/>
        </authorList>
    </citation>
    <scope>NUCLEOTIDE SEQUENCE</scope>
    <source>
        <strain evidence="2">Expedition CK06-06</strain>
    </source>
</reference>